<reference evidence="7 8" key="1">
    <citation type="submission" date="2017-09" db="EMBL/GenBank/DDBJ databases">
        <title>Evaluation of Pacific Biosciences Sequencing Technology to Finishing C. thermocellum Genome Sequences.</title>
        <authorList>
            <person name="Brown S."/>
        </authorList>
    </citation>
    <scope>NUCLEOTIDE SEQUENCE [LARGE SCALE GENOMIC DNA]</scope>
    <source>
        <strain evidence="7 8">AD2</strain>
    </source>
</reference>
<dbReference type="PANTHER" id="PTHR37422:SF13">
    <property type="entry name" value="LIPOPOLYSACCHARIDE BIOSYNTHESIS PROTEIN PA4999-RELATED"/>
    <property type="match status" value="1"/>
</dbReference>
<organism evidence="7 8">
    <name type="scientific">Acetivibrio thermocellus AD2</name>
    <dbReference type="NCBI Taxonomy" id="1138384"/>
    <lineage>
        <taxon>Bacteria</taxon>
        <taxon>Bacillati</taxon>
        <taxon>Bacillota</taxon>
        <taxon>Clostridia</taxon>
        <taxon>Eubacteriales</taxon>
        <taxon>Oscillospiraceae</taxon>
        <taxon>Acetivibrio</taxon>
    </lineage>
</organism>
<feature type="transmembrane region" description="Helical" evidence="5">
    <location>
        <begin position="206"/>
        <end position="224"/>
    </location>
</feature>
<protein>
    <submittedName>
        <fullName evidence="7">O-antigen ligase</fullName>
    </submittedName>
</protein>
<dbReference type="GO" id="GO:0016020">
    <property type="term" value="C:membrane"/>
    <property type="evidence" value="ECO:0007669"/>
    <property type="project" value="UniProtKB-SubCell"/>
</dbReference>
<evidence type="ECO:0000313" key="8">
    <source>
        <dbReference type="Proteomes" id="UP000223596"/>
    </source>
</evidence>
<accession>A0AB36TC37</accession>
<feature type="transmembrane region" description="Helical" evidence="5">
    <location>
        <begin position="331"/>
        <end position="347"/>
    </location>
</feature>
<feature type="transmembrane region" description="Helical" evidence="5">
    <location>
        <begin position="307"/>
        <end position="325"/>
    </location>
</feature>
<gene>
    <name evidence="7" type="ORF">M972_11300</name>
</gene>
<dbReference type="Pfam" id="PF04932">
    <property type="entry name" value="Wzy_C"/>
    <property type="match status" value="1"/>
</dbReference>
<evidence type="ECO:0000313" key="7">
    <source>
        <dbReference type="EMBL" id="PFH01562.1"/>
    </source>
</evidence>
<dbReference type="PANTHER" id="PTHR37422">
    <property type="entry name" value="TEICHURONIC ACID BIOSYNTHESIS PROTEIN TUAE"/>
    <property type="match status" value="1"/>
</dbReference>
<comment type="caution">
    <text evidence="7">The sequence shown here is derived from an EMBL/GenBank/DDBJ whole genome shotgun (WGS) entry which is preliminary data.</text>
</comment>
<dbReference type="InterPro" id="IPR051533">
    <property type="entry name" value="WaaL-like"/>
</dbReference>
<evidence type="ECO:0000256" key="1">
    <source>
        <dbReference type="ARBA" id="ARBA00004141"/>
    </source>
</evidence>
<feature type="transmembrane region" description="Helical" evidence="5">
    <location>
        <begin position="149"/>
        <end position="168"/>
    </location>
</feature>
<dbReference type="AlphaFoldDB" id="A0AB36TC37"/>
<evidence type="ECO:0000256" key="2">
    <source>
        <dbReference type="ARBA" id="ARBA00022692"/>
    </source>
</evidence>
<feature type="transmembrane region" description="Helical" evidence="5">
    <location>
        <begin position="435"/>
        <end position="457"/>
    </location>
</feature>
<dbReference type="GO" id="GO:0016874">
    <property type="term" value="F:ligase activity"/>
    <property type="evidence" value="ECO:0007669"/>
    <property type="project" value="UniProtKB-KW"/>
</dbReference>
<evidence type="ECO:0000256" key="3">
    <source>
        <dbReference type="ARBA" id="ARBA00022989"/>
    </source>
</evidence>
<evidence type="ECO:0000259" key="6">
    <source>
        <dbReference type="Pfam" id="PF04932"/>
    </source>
</evidence>
<evidence type="ECO:0000256" key="4">
    <source>
        <dbReference type="ARBA" id="ARBA00023136"/>
    </source>
</evidence>
<feature type="transmembrane region" description="Helical" evidence="5">
    <location>
        <begin position="180"/>
        <end position="200"/>
    </location>
</feature>
<dbReference type="GeneID" id="35803591"/>
<dbReference type="RefSeq" id="WP_003512791.1">
    <property type="nucleotide sequence ID" value="NZ_CP013828.1"/>
</dbReference>
<feature type="transmembrane region" description="Helical" evidence="5">
    <location>
        <begin position="236"/>
        <end position="259"/>
    </location>
</feature>
<dbReference type="EMBL" id="PDBW01000001">
    <property type="protein sequence ID" value="PFH01562.1"/>
    <property type="molecule type" value="Genomic_DNA"/>
</dbReference>
<dbReference type="InterPro" id="IPR007016">
    <property type="entry name" value="O-antigen_ligase-rel_domated"/>
</dbReference>
<keyword evidence="4 5" id="KW-0472">Membrane</keyword>
<sequence length="532" mass="60875">MFHDSVLLKPVFLLVKLINTSYENSILKRVVTSVINFFKTLNRFYENSVTARIAKLITEMLYNSAIIGFFTRKGKMSRWWEHSLAYRIINGCFEVPSKILKGFYQKHEEIFLESIAVKAAKALLQRIEYIVGLFLIVILVVPHERWNNVYNVAIALFLVFLIFINTIIQRHWMFNFKALDCTLILFMTAVVVSFATSMNISSSIKYMLFYAACFLFVLIIVSTAKNENSLQTIIEMMLFGVTAIGIFGLWQSISGAVVFDPSLTDVEMNQGMPGRIYATMSNPNNFGEILVMSLPFYVSVILNSKTFFKKMIYFIMALPPLLALFNTGSRSSWIGFAVSVIVITFLLNKRLLPFIILGGVMMIPFLPQYVYNRILTIFRAAQDTSTQTRVKILQTVEPMFKHYMLSGVGLGSDIFRQLIQNYKLYTKAVPPHTHILYLQIWIEMGLAGFVTFMWYIYRTIKNSVIGIYNSSLTLKTILAAGTAALCGILVTSLVEYSWYYPRVMVMFWVLLGIIAAATYLAELKNRRLSEMD</sequence>
<dbReference type="Proteomes" id="UP000223596">
    <property type="component" value="Unassembled WGS sequence"/>
</dbReference>
<name>A0AB36TC37_ACETH</name>
<feature type="transmembrane region" description="Helical" evidence="5">
    <location>
        <begin position="354"/>
        <end position="371"/>
    </location>
</feature>
<feature type="transmembrane region" description="Helical" evidence="5">
    <location>
        <begin position="477"/>
        <end position="499"/>
    </location>
</feature>
<feature type="transmembrane region" description="Helical" evidence="5">
    <location>
        <begin position="127"/>
        <end position="143"/>
    </location>
</feature>
<keyword evidence="3 5" id="KW-1133">Transmembrane helix</keyword>
<proteinExistence type="predicted"/>
<feature type="transmembrane region" description="Helical" evidence="5">
    <location>
        <begin position="285"/>
        <end position="302"/>
    </location>
</feature>
<feature type="transmembrane region" description="Helical" evidence="5">
    <location>
        <begin position="505"/>
        <end position="521"/>
    </location>
</feature>
<evidence type="ECO:0000256" key="5">
    <source>
        <dbReference type="SAM" id="Phobius"/>
    </source>
</evidence>
<feature type="domain" description="O-antigen ligase-related" evidence="6">
    <location>
        <begin position="317"/>
        <end position="453"/>
    </location>
</feature>
<comment type="subcellular location">
    <subcellularLocation>
        <location evidence="1">Membrane</location>
        <topology evidence="1">Multi-pass membrane protein</topology>
    </subcellularLocation>
</comment>
<keyword evidence="7" id="KW-0436">Ligase</keyword>
<keyword evidence="2 5" id="KW-0812">Transmembrane</keyword>